<dbReference type="GO" id="GO:0000214">
    <property type="term" value="C:tRNA-intron endonuclease complex"/>
    <property type="evidence" value="ECO:0007669"/>
    <property type="project" value="TreeGrafter"/>
</dbReference>
<dbReference type="AlphaFoldDB" id="A0AA89AKK5"/>
<gene>
    <name evidence="4" type="ORF">RJ639_017355</name>
</gene>
<organism evidence="4 5">
    <name type="scientific">Escallonia herrerae</name>
    <dbReference type="NCBI Taxonomy" id="1293975"/>
    <lineage>
        <taxon>Eukaryota</taxon>
        <taxon>Viridiplantae</taxon>
        <taxon>Streptophyta</taxon>
        <taxon>Embryophyta</taxon>
        <taxon>Tracheophyta</taxon>
        <taxon>Spermatophyta</taxon>
        <taxon>Magnoliopsida</taxon>
        <taxon>eudicotyledons</taxon>
        <taxon>Gunneridae</taxon>
        <taxon>Pentapetalae</taxon>
        <taxon>asterids</taxon>
        <taxon>campanulids</taxon>
        <taxon>Escalloniales</taxon>
        <taxon>Escalloniaceae</taxon>
        <taxon>Escallonia</taxon>
    </lineage>
</organism>
<evidence type="ECO:0000313" key="4">
    <source>
        <dbReference type="EMBL" id="KAK3005488.1"/>
    </source>
</evidence>
<name>A0AA89AKK5_9ASTE</name>
<comment type="caution">
    <text evidence="4">The sequence shown here is derived from an EMBL/GenBank/DDBJ whole genome shotgun (WGS) entry which is preliminary data.</text>
</comment>
<proteinExistence type="inferred from homology"/>
<comment type="similarity">
    <text evidence="1">Belongs to the SEN54 family.</text>
</comment>
<dbReference type="Pfam" id="PF12928">
    <property type="entry name" value="tRNA_int_end_N2"/>
    <property type="match status" value="1"/>
</dbReference>
<evidence type="ECO:0000259" key="3">
    <source>
        <dbReference type="Pfam" id="PF12928"/>
    </source>
</evidence>
<evidence type="ECO:0000313" key="5">
    <source>
        <dbReference type="Proteomes" id="UP001188597"/>
    </source>
</evidence>
<sequence>MDLVEGVGESSLTPRSFSGYDVKSDVYNRLVESENEAFGNPEFCEQPDIHFNCLPASYCLYVVTKILDFHLSGWYDVWPVITCVMEVEDWASSTGGTSDSEISVQDSNDGEHCHISGDIPKLQYRSIKSKAHWNDELGLAEIVEKKGRMWTTTGIVRGGNICCSLEETLFLAQEGALQLSDDDNLCLSLEEIYKMVGQRKYGGCWESFQVYRHMKSLGYIVGRHDLPWTIKRVKSNPISLEGIPEANLMKNRGQEDAKSMIELLNSLRINNLRLVFDVYPPNSKFKKSSPGNPSYVLCLLRSVCPVSGPISFPLTATLFLSFTLWWLSMFRDFDSISAVEWRRVSNSDVGVASNSLERGDAPLLTLPCDHPPSNPEIEDLERQCDGLPLKFCHVDHGRSSDRVGSYDADVVVVRHRSDMVVIGVMQKRRSSSSDMGLGGCDAAVAAV</sequence>
<dbReference type="PANTHER" id="PTHR21027:SF1">
    <property type="entry name" value="TRNA-SPLICING ENDONUCLEASE SUBUNIT SEN54"/>
    <property type="match status" value="1"/>
</dbReference>
<dbReference type="GO" id="GO:0000379">
    <property type="term" value="P:tRNA-type intron splice site recognition and cleavage"/>
    <property type="evidence" value="ECO:0007669"/>
    <property type="project" value="TreeGrafter"/>
</dbReference>
<evidence type="ECO:0000256" key="2">
    <source>
        <dbReference type="ARBA" id="ARBA00022694"/>
    </source>
</evidence>
<dbReference type="PANTHER" id="PTHR21027">
    <property type="entry name" value="TRNA-SPLICING ENDONUCLEASE SUBUNIT SEN54"/>
    <property type="match status" value="1"/>
</dbReference>
<dbReference type="InterPro" id="IPR024336">
    <property type="entry name" value="tRNA_splic_suSen54_N"/>
</dbReference>
<evidence type="ECO:0000256" key="1">
    <source>
        <dbReference type="ARBA" id="ARBA00005736"/>
    </source>
</evidence>
<dbReference type="EMBL" id="JAVXUP010002122">
    <property type="protein sequence ID" value="KAK3005488.1"/>
    <property type="molecule type" value="Genomic_DNA"/>
</dbReference>
<protein>
    <recommendedName>
        <fullName evidence="3">tRNA-splicing endonuclease subunit Sen54 N-terminal domain-containing protein</fullName>
    </recommendedName>
</protein>
<dbReference type="InterPro" id="IPR024337">
    <property type="entry name" value="tRNA_splic_suSen54"/>
</dbReference>
<accession>A0AA89AKK5</accession>
<feature type="domain" description="tRNA-splicing endonuclease subunit Sen54 N-terminal" evidence="3">
    <location>
        <begin position="123"/>
        <end position="179"/>
    </location>
</feature>
<keyword evidence="5" id="KW-1185">Reference proteome</keyword>
<reference evidence="4" key="1">
    <citation type="submission" date="2022-12" db="EMBL/GenBank/DDBJ databases">
        <title>Draft genome assemblies for two species of Escallonia (Escalloniales).</title>
        <authorList>
            <person name="Chanderbali A."/>
            <person name="Dervinis C."/>
            <person name="Anghel I."/>
            <person name="Soltis D."/>
            <person name="Soltis P."/>
            <person name="Zapata F."/>
        </authorList>
    </citation>
    <scope>NUCLEOTIDE SEQUENCE</scope>
    <source>
        <strain evidence="4">UCBG64.0493</strain>
        <tissue evidence="4">Leaf</tissue>
    </source>
</reference>
<keyword evidence="2" id="KW-0819">tRNA processing</keyword>
<dbReference type="Proteomes" id="UP001188597">
    <property type="component" value="Unassembled WGS sequence"/>
</dbReference>